<sequence length="464" mass="52886">MKKFAGLLTLIFLACVGALRAQDVQVIDKVAAVVGGNIILQSDIEMQYAQYLSEGNRADPGVKCMILEQLLTNKLLTQQAAIDSIEVTEDEVDDNINNRLRYMTRQAGGQEQLEKFLNRSLLQYKEEMRPAVKEQLIAQKMQAKITEKTGITPLEVKRYFEKIPKDSLPNYNTEVEVGEIVVFPKLTKEEKQPFYDRAESLRMGIKAGDDFGTMARLYSQDPGSASSGGDLGFFDRSSMVKEFTSVAFRLKPGEISNVFESEYGFHFLQVLERRGEQVRARHILIGVKPNEQSMERAKKQIDSIYTQVKDNKIPFSTAAALYSGDEMTKYNGGMMLNAMNQQTRTTYIPVDQLDAADFSAIDTLKAGEYSKPFAFSDPQTKKEGYRFLYLKSRTEPHRASLEKDYAKIKELAEADKLNRVVSEWFEERRKTTYIRIDDEFNTCAELKDWVRESEINNAQAQVKE</sequence>
<dbReference type="InterPro" id="IPR000297">
    <property type="entry name" value="PPIase_PpiC"/>
</dbReference>
<dbReference type="Gene3D" id="1.10.4030.10">
    <property type="entry name" value="Porin chaperone SurA, peptide-binding domain"/>
    <property type="match status" value="1"/>
</dbReference>
<dbReference type="RefSeq" id="WP_377613200.1">
    <property type="nucleotide sequence ID" value="NZ_JAHVEY010000002.1"/>
</dbReference>
<keyword evidence="5" id="KW-1185">Reference proteome</keyword>
<dbReference type="InterPro" id="IPR027304">
    <property type="entry name" value="Trigger_fact/SurA_dom_sf"/>
</dbReference>
<dbReference type="SUPFAM" id="SSF54534">
    <property type="entry name" value="FKBP-like"/>
    <property type="match status" value="2"/>
</dbReference>
<organism evidence="4 5">
    <name type="scientific">Olivibacter jilunii</name>
    <dbReference type="NCBI Taxonomy" id="985016"/>
    <lineage>
        <taxon>Bacteria</taxon>
        <taxon>Pseudomonadati</taxon>
        <taxon>Bacteroidota</taxon>
        <taxon>Sphingobacteriia</taxon>
        <taxon>Sphingobacteriales</taxon>
        <taxon>Sphingobacteriaceae</taxon>
        <taxon>Olivibacter</taxon>
    </lineage>
</organism>
<dbReference type="Proteomes" id="UP001597560">
    <property type="component" value="Unassembled WGS sequence"/>
</dbReference>
<evidence type="ECO:0000256" key="1">
    <source>
        <dbReference type="PROSITE-ProRule" id="PRU00278"/>
    </source>
</evidence>
<protein>
    <submittedName>
        <fullName evidence="4">Peptidylprolyl isomerase</fullName>
        <ecNumber evidence="4">5.2.1.8</ecNumber>
    </submittedName>
</protein>
<dbReference type="InterPro" id="IPR046357">
    <property type="entry name" value="PPIase_dom_sf"/>
</dbReference>
<reference evidence="5" key="1">
    <citation type="journal article" date="2019" name="Int. J. Syst. Evol. Microbiol.">
        <title>The Global Catalogue of Microorganisms (GCM) 10K type strain sequencing project: providing services to taxonomists for standard genome sequencing and annotation.</title>
        <authorList>
            <consortium name="The Broad Institute Genomics Platform"/>
            <consortium name="The Broad Institute Genome Sequencing Center for Infectious Disease"/>
            <person name="Wu L."/>
            <person name="Ma J."/>
        </authorList>
    </citation>
    <scope>NUCLEOTIDE SEQUENCE [LARGE SCALE GENOMIC DNA]</scope>
    <source>
        <strain evidence="5">KCTC 23098</strain>
    </source>
</reference>
<dbReference type="PROSITE" id="PS51257">
    <property type="entry name" value="PROKAR_LIPOPROTEIN"/>
    <property type="match status" value="1"/>
</dbReference>
<dbReference type="EMBL" id="JBHUPA010000029">
    <property type="protein sequence ID" value="MFD2965019.1"/>
    <property type="molecule type" value="Genomic_DNA"/>
</dbReference>
<feature type="chain" id="PRO_5045419757" evidence="2">
    <location>
        <begin position="22"/>
        <end position="464"/>
    </location>
</feature>
<dbReference type="GO" id="GO:0003755">
    <property type="term" value="F:peptidyl-prolyl cis-trans isomerase activity"/>
    <property type="evidence" value="ECO:0007669"/>
    <property type="project" value="UniProtKB-EC"/>
</dbReference>
<proteinExistence type="predicted"/>
<dbReference type="Pfam" id="PF13624">
    <property type="entry name" value="SurA_N_3"/>
    <property type="match status" value="1"/>
</dbReference>
<dbReference type="PROSITE" id="PS50198">
    <property type="entry name" value="PPIC_PPIASE_2"/>
    <property type="match status" value="2"/>
</dbReference>
<dbReference type="SUPFAM" id="SSF109998">
    <property type="entry name" value="Triger factor/SurA peptide-binding domain-like"/>
    <property type="match status" value="1"/>
</dbReference>
<dbReference type="Gene3D" id="3.10.50.40">
    <property type="match status" value="2"/>
</dbReference>
<evidence type="ECO:0000313" key="5">
    <source>
        <dbReference type="Proteomes" id="UP001597560"/>
    </source>
</evidence>
<feature type="signal peptide" evidence="2">
    <location>
        <begin position="1"/>
        <end position="21"/>
    </location>
</feature>
<feature type="domain" description="PpiC" evidence="3">
    <location>
        <begin position="275"/>
        <end position="392"/>
    </location>
</feature>
<feature type="domain" description="PpiC" evidence="3">
    <location>
        <begin position="172"/>
        <end position="272"/>
    </location>
</feature>
<dbReference type="Pfam" id="PF00639">
    <property type="entry name" value="Rotamase"/>
    <property type="match status" value="2"/>
</dbReference>
<dbReference type="EC" id="5.2.1.8" evidence="4"/>
<dbReference type="InterPro" id="IPR050245">
    <property type="entry name" value="PrsA_foldase"/>
</dbReference>
<keyword evidence="1 4" id="KW-0413">Isomerase</keyword>
<comment type="caution">
    <text evidence="4">The sequence shown here is derived from an EMBL/GenBank/DDBJ whole genome shotgun (WGS) entry which is preliminary data.</text>
</comment>
<name>A0ABW6B963_9SPHI</name>
<keyword evidence="1" id="KW-0697">Rotamase</keyword>
<dbReference type="PANTHER" id="PTHR47245">
    <property type="entry name" value="PEPTIDYLPROLYL ISOMERASE"/>
    <property type="match status" value="1"/>
</dbReference>
<evidence type="ECO:0000256" key="2">
    <source>
        <dbReference type="SAM" id="SignalP"/>
    </source>
</evidence>
<accession>A0ABW6B963</accession>
<keyword evidence="2" id="KW-0732">Signal</keyword>
<gene>
    <name evidence="4" type="ORF">ACFS6J_24685</name>
</gene>
<dbReference type="PANTHER" id="PTHR47245:SF2">
    <property type="entry name" value="PEPTIDYL-PROLYL CIS-TRANS ISOMERASE HP_0175-RELATED"/>
    <property type="match status" value="1"/>
</dbReference>
<evidence type="ECO:0000259" key="3">
    <source>
        <dbReference type="PROSITE" id="PS50198"/>
    </source>
</evidence>
<evidence type="ECO:0000313" key="4">
    <source>
        <dbReference type="EMBL" id="MFD2965019.1"/>
    </source>
</evidence>